<dbReference type="EMBL" id="CP036526">
    <property type="protein sequence ID" value="QDT11674.1"/>
    <property type="molecule type" value="Genomic_DNA"/>
</dbReference>
<dbReference type="GO" id="GO:0008270">
    <property type="term" value="F:zinc ion binding"/>
    <property type="evidence" value="ECO:0007669"/>
    <property type="project" value="UniProtKB-UniRule"/>
</dbReference>
<dbReference type="Gene3D" id="3.40.140.10">
    <property type="entry name" value="Cytidine Deaminase, domain 2"/>
    <property type="match status" value="1"/>
</dbReference>
<evidence type="ECO:0000256" key="4">
    <source>
        <dbReference type="ARBA" id="ARBA00012783"/>
    </source>
</evidence>
<dbReference type="SUPFAM" id="SSF53927">
    <property type="entry name" value="Cytidine deaminase-like"/>
    <property type="match status" value="1"/>
</dbReference>
<dbReference type="NCBIfam" id="NF004064">
    <property type="entry name" value="PRK05578.1"/>
    <property type="match status" value="1"/>
</dbReference>
<evidence type="ECO:0000256" key="11">
    <source>
        <dbReference type="ARBA" id="ARBA00049558"/>
    </source>
</evidence>
<evidence type="ECO:0000259" key="16">
    <source>
        <dbReference type="PROSITE" id="PS51747"/>
    </source>
</evidence>
<evidence type="ECO:0000313" key="17">
    <source>
        <dbReference type="EMBL" id="QDT11674.1"/>
    </source>
</evidence>
<dbReference type="OrthoDB" id="9795347at2"/>
<comment type="catalytic activity">
    <reaction evidence="10 15">
        <text>2'-deoxycytidine + H2O + H(+) = 2'-deoxyuridine + NH4(+)</text>
        <dbReference type="Rhea" id="RHEA:13433"/>
        <dbReference type="ChEBI" id="CHEBI:15377"/>
        <dbReference type="ChEBI" id="CHEBI:15378"/>
        <dbReference type="ChEBI" id="CHEBI:15698"/>
        <dbReference type="ChEBI" id="CHEBI:16450"/>
        <dbReference type="ChEBI" id="CHEBI:28938"/>
        <dbReference type="EC" id="3.5.4.5"/>
    </reaction>
</comment>
<feature type="binding site" evidence="14">
    <location>
        <position position="90"/>
    </location>
    <ligand>
        <name>Zn(2+)</name>
        <dbReference type="ChEBI" id="CHEBI:29105"/>
        <note>catalytic</note>
    </ligand>
</feature>
<comment type="function">
    <text evidence="2 15">This enzyme scavenges exogenous and endogenous cytidine and 2'-deoxycytidine for UMP synthesis.</text>
</comment>
<accession>A0A517NX22</accession>
<evidence type="ECO:0000256" key="14">
    <source>
        <dbReference type="PIRSR" id="PIRSR606262-3"/>
    </source>
</evidence>
<dbReference type="GO" id="GO:0005829">
    <property type="term" value="C:cytosol"/>
    <property type="evidence" value="ECO:0007669"/>
    <property type="project" value="TreeGrafter"/>
</dbReference>
<evidence type="ECO:0000256" key="13">
    <source>
        <dbReference type="PIRSR" id="PIRSR606262-2"/>
    </source>
</evidence>
<proteinExistence type="inferred from homology"/>
<reference evidence="17 18" key="1">
    <citation type="submission" date="2019-02" db="EMBL/GenBank/DDBJ databases">
        <title>Deep-cultivation of Planctomycetes and their phenomic and genomic characterization uncovers novel biology.</title>
        <authorList>
            <person name="Wiegand S."/>
            <person name="Jogler M."/>
            <person name="Boedeker C."/>
            <person name="Pinto D."/>
            <person name="Vollmers J."/>
            <person name="Rivas-Marin E."/>
            <person name="Kohn T."/>
            <person name="Peeters S.H."/>
            <person name="Heuer A."/>
            <person name="Rast P."/>
            <person name="Oberbeckmann S."/>
            <person name="Bunk B."/>
            <person name="Jeske O."/>
            <person name="Meyerdierks A."/>
            <person name="Storesund J.E."/>
            <person name="Kallscheuer N."/>
            <person name="Luecker S."/>
            <person name="Lage O.M."/>
            <person name="Pohl T."/>
            <person name="Merkel B.J."/>
            <person name="Hornburger P."/>
            <person name="Mueller R.-W."/>
            <person name="Bruemmer F."/>
            <person name="Labrenz M."/>
            <person name="Spormann A.M."/>
            <person name="Op den Camp H."/>
            <person name="Overmann J."/>
            <person name="Amann R."/>
            <person name="Jetten M.S.M."/>
            <person name="Mascher T."/>
            <person name="Medema M.H."/>
            <person name="Devos D.P."/>
            <person name="Kaster A.-K."/>
            <person name="Ovreas L."/>
            <person name="Rohde M."/>
            <person name="Galperin M.Y."/>
            <person name="Jogler C."/>
        </authorList>
    </citation>
    <scope>NUCLEOTIDE SEQUENCE [LARGE SCALE GENOMIC DNA]</scope>
    <source>
        <strain evidence="17 18">K23_9</strain>
    </source>
</reference>
<organism evidence="17 18">
    <name type="scientific">Stieleria marina</name>
    <dbReference type="NCBI Taxonomy" id="1930275"/>
    <lineage>
        <taxon>Bacteria</taxon>
        <taxon>Pseudomonadati</taxon>
        <taxon>Planctomycetota</taxon>
        <taxon>Planctomycetia</taxon>
        <taxon>Pirellulales</taxon>
        <taxon>Pirellulaceae</taxon>
        <taxon>Stieleria</taxon>
    </lineage>
</organism>
<dbReference type="InterPro" id="IPR016192">
    <property type="entry name" value="APOBEC/CMP_deaminase_Zn-bd"/>
</dbReference>
<evidence type="ECO:0000256" key="9">
    <source>
        <dbReference type="ARBA" id="ARBA00032005"/>
    </source>
</evidence>
<evidence type="ECO:0000256" key="3">
    <source>
        <dbReference type="ARBA" id="ARBA00006576"/>
    </source>
</evidence>
<dbReference type="PROSITE" id="PS00903">
    <property type="entry name" value="CYT_DCMP_DEAMINASES_1"/>
    <property type="match status" value="1"/>
</dbReference>
<dbReference type="CDD" id="cd01283">
    <property type="entry name" value="cytidine_deaminase"/>
    <property type="match status" value="1"/>
</dbReference>
<keyword evidence="8 14" id="KW-0862">Zinc</keyword>
<comment type="similarity">
    <text evidence="3 15">Belongs to the cytidine and deoxycytidylate deaminase family.</text>
</comment>
<feature type="binding site" evidence="14">
    <location>
        <position position="59"/>
    </location>
    <ligand>
        <name>Zn(2+)</name>
        <dbReference type="ChEBI" id="CHEBI:29105"/>
        <note>catalytic</note>
    </ligand>
</feature>
<feature type="binding site" evidence="14">
    <location>
        <position position="93"/>
    </location>
    <ligand>
        <name>Zn(2+)</name>
        <dbReference type="ChEBI" id="CHEBI:29105"/>
        <note>catalytic</note>
    </ligand>
</feature>
<dbReference type="RefSeq" id="WP_145419470.1">
    <property type="nucleotide sequence ID" value="NZ_CP036526.1"/>
</dbReference>
<keyword evidence="18" id="KW-1185">Reference proteome</keyword>
<keyword evidence="6 14" id="KW-0479">Metal-binding</keyword>
<comment type="catalytic activity">
    <reaction evidence="11 15">
        <text>cytidine + H2O + H(+) = uridine + NH4(+)</text>
        <dbReference type="Rhea" id="RHEA:16069"/>
        <dbReference type="ChEBI" id="CHEBI:15377"/>
        <dbReference type="ChEBI" id="CHEBI:15378"/>
        <dbReference type="ChEBI" id="CHEBI:16704"/>
        <dbReference type="ChEBI" id="CHEBI:17562"/>
        <dbReference type="ChEBI" id="CHEBI:28938"/>
        <dbReference type="EC" id="3.5.4.5"/>
    </reaction>
</comment>
<comment type="cofactor">
    <cofactor evidence="1 14 15">
        <name>Zn(2+)</name>
        <dbReference type="ChEBI" id="CHEBI:29105"/>
    </cofactor>
</comment>
<dbReference type="PROSITE" id="PS51747">
    <property type="entry name" value="CYT_DCMP_DEAMINASES_2"/>
    <property type="match status" value="1"/>
</dbReference>
<feature type="domain" description="CMP/dCMP-type deaminase" evidence="16">
    <location>
        <begin position="7"/>
        <end position="132"/>
    </location>
</feature>
<dbReference type="InterPro" id="IPR002125">
    <property type="entry name" value="CMP_dCMP_dom"/>
</dbReference>
<name>A0A517NX22_9BACT</name>
<dbReference type="EC" id="3.5.4.5" evidence="4 15"/>
<gene>
    <name evidence="17" type="primary">cdd</name>
    <name evidence="17" type="ORF">K239x_36740</name>
</gene>
<protein>
    <recommendedName>
        <fullName evidence="5 15">Cytidine deaminase</fullName>
        <ecNumber evidence="4 15">3.5.4.5</ecNumber>
    </recommendedName>
    <alternativeName>
        <fullName evidence="9 15">Cytidine aminohydrolase</fullName>
    </alternativeName>
</protein>
<feature type="binding site" evidence="13">
    <location>
        <begin position="48"/>
        <end position="54"/>
    </location>
    <ligand>
        <name>substrate</name>
    </ligand>
</feature>
<dbReference type="GO" id="GO:0072527">
    <property type="term" value="P:pyrimidine-containing compound metabolic process"/>
    <property type="evidence" value="ECO:0007669"/>
    <property type="project" value="UniProtKB-ARBA"/>
</dbReference>
<dbReference type="InterPro" id="IPR050202">
    <property type="entry name" value="Cyt/Deoxycyt_deaminase"/>
</dbReference>
<dbReference type="PANTHER" id="PTHR11644">
    <property type="entry name" value="CYTIDINE DEAMINASE"/>
    <property type="match status" value="1"/>
</dbReference>
<feature type="active site" description="Proton donor" evidence="12">
    <location>
        <position position="61"/>
    </location>
</feature>
<evidence type="ECO:0000256" key="15">
    <source>
        <dbReference type="RuleBase" id="RU364006"/>
    </source>
</evidence>
<dbReference type="AlphaFoldDB" id="A0A517NX22"/>
<evidence type="ECO:0000256" key="6">
    <source>
        <dbReference type="ARBA" id="ARBA00022723"/>
    </source>
</evidence>
<evidence type="ECO:0000256" key="10">
    <source>
        <dbReference type="ARBA" id="ARBA00049252"/>
    </source>
</evidence>
<evidence type="ECO:0000256" key="8">
    <source>
        <dbReference type="ARBA" id="ARBA00022833"/>
    </source>
</evidence>
<evidence type="ECO:0000313" key="18">
    <source>
        <dbReference type="Proteomes" id="UP000319817"/>
    </source>
</evidence>
<dbReference type="GO" id="GO:0042802">
    <property type="term" value="F:identical protein binding"/>
    <property type="evidence" value="ECO:0007669"/>
    <property type="project" value="UniProtKB-ARBA"/>
</dbReference>
<evidence type="ECO:0000256" key="7">
    <source>
        <dbReference type="ARBA" id="ARBA00022801"/>
    </source>
</evidence>
<dbReference type="Pfam" id="PF00383">
    <property type="entry name" value="dCMP_cyt_deam_1"/>
    <property type="match status" value="1"/>
</dbReference>
<dbReference type="GO" id="GO:0055086">
    <property type="term" value="P:nucleobase-containing small molecule metabolic process"/>
    <property type="evidence" value="ECO:0007669"/>
    <property type="project" value="UniProtKB-ARBA"/>
</dbReference>
<evidence type="ECO:0000256" key="12">
    <source>
        <dbReference type="PIRSR" id="PIRSR606262-1"/>
    </source>
</evidence>
<dbReference type="PANTHER" id="PTHR11644:SF2">
    <property type="entry name" value="CYTIDINE DEAMINASE"/>
    <property type="match status" value="1"/>
</dbReference>
<sequence>MPELKANEIEHLVRAAIEARDQAYAPHSHFYVGAALLIASGEIVAGCNVENASYSLSLCAERGAVVTAVAQGHRKWRGIAIASVGGVSPCGACRQFLAEFGLDLPVIMVDVIDGSRRVRQLAQLLPDAFDGSSLPIHD</sequence>
<dbReference type="InterPro" id="IPR016193">
    <property type="entry name" value="Cytidine_deaminase-like"/>
</dbReference>
<evidence type="ECO:0000256" key="2">
    <source>
        <dbReference type="ARBA" id="ARBA00003949"/>
    </source>
</evidence>
<dbReference type="NCBIfam" id="TIGR01354">
    <property type="entry name" value="cyt_deam_tetra"/>
    <property type="match status" value="1"/>
</dbReference>
<evidence type="ECO:0000256" key="1">
    <source>
        <dbReference type="ARBA" id="ARBA00001947"/>
    </source>
</evidence>
<dbReference type="FunFam" id="3.40.140.10:FF:000008">
    <property type="entry name" value="Cytidine deaminase"/>
    <property type="match status" value="1"/>
</dbReference>
<evidence type="ECO:0000256" key="5">
    <source>
        <dbReference type="ARBA" id="ARBA00018266"/>
    </source>
</evidence>
<dbReference type="GO" id="GO:0004126">
    <property type="term" value="F:cytidine deaminase activity"/>
    <property type="evidence" value="ECO:0007669"/>
    <property type="project" value="UniProtKB-UniRule"/>
</dbReference>
<dbReference type="Proteomes" id="UP000319817">
    <property type="component" value="Chromosome"/>
</dbReference>
<dbReference type="InterPro" id="IPR006262">
    <property type="entry name" value="Cyt_deam_tetra"/>
</dbReference>
<keyword evidence="7 15" id="KW-0378">Hydrolase</keyword>